<proteinExistence type="predicted"/>
<dbReference type="Proteomes" id="UP000715781">
    <property type="component" value="Unassembled WGS sequence"/>
</dbReference>
<dbReference type="InterPro" id="IPR049774">
    <property type="entry name" value="EPS_HpsA-like"/>
</dbReference>
<protein>
    <submittedName>
        <fullName evidence="2">Hormogonium polysaccharide biosynthesis protein HpsA</fullName>
    </submittedName>
</protein>
<organism evidence="2 3">
    <name type="scientific">Mojavia pulchra JT2-VF2</name>
    <dbReference type="NCBI Taxonomy" id="287848"/>
    <lineage>
        <taxon>Bacteria</taxon>
        <taxon>Bacillati</taxon>
        <taxon>Cyanobacteriota</taxon>
        <taxon>Cyanophyceae</taxon>
        <taxon>Nostocales</taxon>
        <taxon>Nostocaceae</taxon>
    </lineage>
</organism>
<evidence type="ECO:0000256" key="1">
    <source>
        <dbReference type="SAM" id="Phobius"/>
    </source>
</evidence>
<evidence type="ECO:0000313" key="2">
    <source>
        <dbReference type="EMBL" id="MBW4559884.1"/>
    </source>
</evidence>
<evidence type="ECO:0000313" key="3">
    <source>
        <dbReference type="Proteomes" id="UP000715781"/>
    </source>
</evidence>
<feature type="transmembrane region" description="Helical" evidence="1">
    <location>
        <begin position="51"/>
        <end position="72"/>
    </location>
</feature>
<comment type="caution">
    <text evidence="2">The sequence shown here is derived from an EMBL/GenBank/DDBJ whole genome shotgun (WGS) entry which is preliminary data.</text>
</comment>
<gene>
    <name evidence="2" type="primary">hpsA</name>
    <name evidence="2" type="ORF">KME32_01805</name>
</gene>
<accession>A0A951PTF3</accession>
<sequence length="1535" mass="168816">MSRRKHPAKKITRISQKIAHKLLQTSEKKIVWLLRSISGLNRRRETTNAGFVLPTVAMVSIVVVLLTTAIMFRSFDRAKNASNVRVNEAVLSAATPAIDRGRAKLNKLFQDKGLPRATPTDEALYNVLTDKLTEYTFGDETPLELGFDINGNNKIDPPGENTPIYENETLKTAWKFPVDTDNNGKFDSYTLYGIYFRTPEVSSDNKYERARNALEARTPPMVEGTLDTSCGANTSAVLVGNTGWVKQNNELKKSFFVYTATVPITSKPQDDTTIATEDKDKYEQYKGNKGFASVEYQQDRLQLPPNNYAVVYEDDVEITPGAALNLNGAIFTNSNFLTTNTIRLYQVSALKSCFYEPSNAKIVVGGNLAIDKFTSGSSSNTSSTEVDLFQGKSTNPTKTTWIRSVTATPQNTAYNNQAYVSRINRLVAAQISNSDTTDPSEVKDGIEKKKKSLGLSSFTTLELEKIRRQQLELYFKRRTRRVPFAEVAFNATDASPSPLLQGSADTLRANDKWIYPTKPEDGKTDTDTYTKLALNISSTSLEPKATEPKELKKNSGKEAELGDRVVVGNNLPELWWDKTKEQFVGSGVEDTQQIDGIKWDKPDNTTEIRTRRSLVQTLADVGSTERDGDWELDAAKNPADPTVPVGGLRVITGAGIYFNQGGTPSTFDNTIKTIWPDTMPVPGTAPTQKTIQPYWMYAYITGASNDIASLKYTWPEITDNPSTTTVDESKTPYLQMRATAVYHYKSASYNAQTPKPIACVSSYYVPTNSTTAKNKTTFAGKTIPGSTDANGLSNNGIVYPAPTKTVTDYSTALTYQSQLRYPNGRLIDDGLLARALAKTANRTLSEQSAIDAQICALQILYDSSFLPVTSSLAIPHGAIREISFLDPREVQGNSGASNNVVPTDTYNRDVIDRQPLEIRATVLNLDLLRQQTIGGATPSQEYLLPNSGIIYATRDDALLDMSADITALPLLSSNSTPTEANKLVSPVDFKLDPTRRPNAIMLEKGDKLGRTSTYRDVEKGLILATNLPVYIKGNFNRHQDSASPSNEQQEFTQKLVGDWTTKTFYEDRITLNSNFACRKSDPRLPSCTTGDEWRPATVLADTVTLLSDSFIFGFRDQGDYDWSQSPLASVPSGFSKYNNFVTQAQWYDSTGKPNYFSSYLNNFVTPIVRRAIPGAYLTEVCPVTNGKGTIGKGKDAIEVDAETFCSDPKNWTIQTSCSDNGGGNTYLNDKIVDKNGDPGNSRIKTGYIFDDPESFGSENNKGPKCFDDNAPRRIAFVRDLNTGNIVEPLKVLGVNKSGNVKIFDFGDPGSDLMSPPNGVSMPWLNPTISGGNITAFTPILQIKYPFATSSNPTNSNKIGGAGGNQDTNKWLQPVVADTTFNLIVAAGDSPARPTEDNGGLHNFVRFMENWQPPSVTRTATISGSFMQVKKSAYATGPYNGASNNGYAIDIDNGRGTGFIPPKRQWGYDVALLSQAPDLFASKLVLTPPDLPDEYFREVGRDDKWVETLLCARNGTDNTKFAIDTNQHPSNCPSYN</sequence>
<keyword evidence="1" id="KW-0812">Transmembrane</keyword>
<dbReference type="EMBL" id="JAHHHN010000001">
    <property type="protein sequence ID" value="MBW4559884.1"/>
    <property type="molecule type" value="Genomic_DNA"/>
</dbReference>
<dbReference type="NCBIfam" id="NF038301">
    <property type="entry name" value="EPS_HpsA"/>
    <property type="match status" value="1"/>
</dbReference>
<keyword evidence="1" id="KW-1133">Transmembrane helix</keyword>
<reference evidence="2" key="1">
    <citation type="submission" date="2021-05" db="EMBL/GenBank/DDBJ databases">
        <authorList>
            <person name="Pietrasiak N."/>
            <person name="Ward R."/>
            <person name="Stajich J.E."/>
            <person name="Kurbessoian T."/>
        </authorList>
    </citation>
    <scope>NUCLEOTIDE SEQUENCE</scope>
    <source>
        <strain evidence="2">JT2-VF2</strain>
    </source>
</reference>
<reference evidence="2" key="2">
    <citation type="journal article" date="2022" name="Microbiol. Resour. Announc.">
        <title>Metagenome Sequencing to Explore Phylogenomics of Terrestrial Cyanobacteria.</title>
        <authorList>
            <person name="Ward R.D."/>
            <person name="Stajich J.E."/>
            <person name="Johansen J.R."/>
            <person name="Huntemann M."/>
            <person name="Clum A."/>
            <person name="Foster B."/>
            <person name="Foster B."/>
            <person name="Roux S."/>
            <person name="Palaniappan K."/>
            <person name="Varghese N."/>
            <person name="Mukherjee S."/>
            <person name="Reddy T.B.K."/>
            <person name="Daum C."/>
            <person name="Copeland A."/>
            <person name="Chen I.A."/>
            <person name="Ivanova N.N."/>
            <person name="Kyrpides N.C."/>
            <person name="Shapiro N."/>
            <person name="Eloe-Fadrosh E.A."/>
            <person name="Pietrasiak N."/>
        </authorList>
    </citation>
    <scope>NUCLEOTIDE SEQUENCE</scope>
    <source>
        <strain evidence="2">JT2-VF2</strain>
    </source>
</reference>
<keyword evidence="1" id="KW-0472">Membrane</keyword>
<name>A0A951PTF3_9NOST</name>